<protein>
    <submittedName>
        <fullName evidence="2">Uncharacterized protein</fullName>
    </submittedName>
</protein>
<feature type="transmembrane region" description="Helical" evidence="1">
    <location>
        <begin position="199"/>
        <end position="218"/>
    </location>
</feature>
<reference evidence="2 3" key="1">
    <citation type="journal article" date="2020" name="ISME J.">
        <title>Uncovering the hidden diversity of litter-decomposition mechanisms in mushroom-forming fungi.</title>
        <authorList>
            <person name="Floudas D."/>
            <person name="Bentzer J."/>
            <person name="Ahren D."/>
            <person name="Johansson T."/>
            <person name="Persson P."/>
            <person name="Tunlid A."/>
        </authorList>
    </citation>
    <scope>NUCLEOTIDE SEQUENCE [LARGE SCALE GENOMIC DNA]</scope>
    <source>
        <strain evidence="2 3">CBS 406.79</strain>
    </source>
</reference>
<dbReference type="Proteomes" id="UP000518752">
    <property type="component" value="Unassembled WGS sequence"/>
</dbReference>
<dbReference type="AlphaFoldDB" id="A0A8H5H104"/>
<dbReference type="OrthoDB" id="2744793at2759"/>
<feature type="transmembrane region" description="Helical" evidence="1">
    <location>
        <begin position="114"/>
        <end position="137"/>
    </location>
</feature>
<accession>A0A8H5H104</accession>
<gene>
    <name evidence="2" type="ORF">D9757_011785</name>
</gene>
<feature type="transmembrane region" description="Helical" evidence="1">
    <location>
        <begin position="63"/>
        <end position="88"/>
    </location>
</feature>
<proteinExistence type="predicted"/>
<comment type="caution">
    <text evidence="2">The sequence shown here is derived from an EMBL/GenBank/DDBJ whole genome shotgun (WGS) entry which is preliminary data.</text>
</comment>
<evidence type="ECO:0000313" key="3">
    <source>
        <dbReference type="Proteomes" id="UP000518752"/>
    </source>
</evidence>
<feature type="transmembrane region" description="Helical" evidence="1">
    <location>
        <begin position="149"/>
        <end position="172"/>
    </location>
</feature>
<evidence type="ECO:0000313" key="2">
    <source>
        <dbReference type="EMBL" id="KAF5374728.1"/>
    </source>
</evidence>
<evidence type="ECO:0000256" key="1">
    <source>
        <dbReference type="SAM" id="Phobius"/>
    </source>
</evidence>
<name>A0A8H5H104_9AGAR</name>
<organism evidence="2 3">
    <name type="scientific">Collybiopsis confluens</name>
    <dbReference type="NCBI Taxonomy" id="2823264"/>
    <lineage>
        <taxon>Eukaryota</taxon>
        <taxon>Fungi</taxon>
        <taxon>Dikarya</taxon>
        <taxon>Basidiomycota</taxon>
        <taxon>Agaricomycotina</taxon>
        <taxon>Agaricomycetes</taxon>
        <taxon>Agaricomycetidae</taxon>
        <taxon>Agaricales</taxon>
        <taxon>Marasmiineae</taxon>
        <taxon>Omphalotaceae</taxon>
        <taxon>Collybiopsis</taxon>
    </lineage>
</organism>
<feature type="transmembrane region" description="Helical" evidence="1">
    <location>
        <begin position="255"/>
        <end position="275"/>
    </location>
</feature>
<dbReference type="EMBL" id="JAACJN010000099">
    <property type="protein sequence ID" value="KAF5374728.1"/>
    <property type="molecule type" value="Genomic_DNA"/>
</dbReference>
<keyword evidence="3" id="KW-1185">Reference proteome</keyword>
<keyword evidence="1" id="KW-0812">Transmembrane</keyword>
<keyword evidence="1" id="KW-1133">Transmembrane helix</keyword>
<feature type="transmembrane region" description="Helical" evidence="1">
    <location>
        <begin position="27"/>
        <end position="51"/>
    </location>
</feature>
<keyword evidence="1" id="KW-0472">Membrane</keyword>
<sequence>MSNDESGLTQNEANIFRQDGEFIMENVIPIILEAAVWGVYVPIVALAISSLYKRGIKNSRARLTLCIVTLLMFTISTALFAVDLYTILIPMKHVNFSVKEGDILDNAVLESDFFVVRAFFVSCFLRNFNLLIGDLILIWRTWAFWHDQLIWVVIPITAWVATFAIFLTYMIMYGISPEFPFVALISNAGWTAVLGRLQLATWLLSMLTNFVATVMIAYKAWQYRKMIIEVNHLTAYYTKQTQIWRVLALTVESGIFYFILMGLQIMLIVGSFNYGPADVYNEIMDRVGEQLFGLYPTIIIVLVELGRTGQWSDPCVQTSEDHPTARENRRLSSIRFNTLSTPFHDSSLSRPETTVVFSDV</sequence>